<keyword evidence="5" id="KW-0804">Transcription</keyword>
<evidence type="ECO:0000256" key="3">
    <source>
        <dbReference type="ARBA" id="ARBA00022490"/>
    </source>
</evidence>
<dbReference type="InterPro" id="IPR035500">
    <property type="entry name" value="NHR-like_dom_sf"/>
</dbReference>
<organism evidence="9 10">
    <name type="scientific">Hymenochirus boettgeri</name>
    <name type="common">Congo dwarf clawed frog</name>
    <dbReference type="NCBI Taxonomy" id="247094"/>
    <lineage>
        <taxon>Eukaryota</taxon>
        <taxon>Metazoa</taxon>
        <taxon>Chordata</taxon>
        <taxon>Craniata</taxon>
        <taxon>Vertebrata</taxon>
        <taxon>Euteleostomi</taxon>
        <taxon>Amphibia</taxon>
        <taxon>Batrachia</taxon>
        <taxon>Anura</taxon>
        <taxon>Pipoidea</taxon>
        <taxon>Pipidae</taxon>
        <taxon>Pipinae</taxon>
        <taxon>Hymenochirus</taxon>
    </lineage>
</organism>
<keyword evidence="4" id="KW-0805">Transcription regulation</keyword>
<dbReference type="OrthoDB" id="9926883at2759"/>
<keyword evidence="10" id="KW-1185">Reference proteome</keyword>
<comment type="subcellular location">
    <subcellularLocation>
        <location evidence="2">Cytoplasm</location>
    </subcellularLocation>
    <subcellularLocation>
        <location evidence="1">Nucleus</location>
    </subcellularLocation>
</comment>
<name>A0A8T2JHX0_9PIPI</name>
<protein>
    <recommendedName>
        <fullName evidence="8">NR LBD domain-containing protein</fullName>
    </recommendedName>
</protein>
<evidence type="ECO:0000256" key="4">
    <source>
        <dbReference type="ARBA" id="ARBA00023015"/>
    </source>
</evidence>
<feature type="domain" description="NR LBD" evidence="8">
    <location>
        <begin position="17"/>
        <end position="269"/>
    </location>
</feature>
<evidence type="ECO:0000256" key="5">
    <source>
        <dbReference type="ARBA" id="ARBA00023163"/>
    </source>
</evidence>
<dbReference type="PANTHER" id="PTHR24081">
    <property type="entry name" value="NUCLEAR RECEPTOR SUBFAMILY 0 GROUP B"/>
    <property type="match status" value="1"/>
</dbReference>
<dbReference type="PANTHER" id="PTHR24081:SF11">
    <property type="entry name" value="NR LBD DOMAIN-CONTAINING PROTEIN"/>
    <property type="match status" value="1"/>
</dbReference>
<dbReference type="PROSITE" id="PS51843">
    <property type="entry name" value="NR_LBD"/>
    <property type="match status" value="1"/>
</dbReference>
<dbReference type="InterPro" id="IPR033544">
    <property type="entry name" value="NR0B1/2"/>
</dbReference>
<dbReference type="Proteomes" id="UP000812440">
    <property type="component" value="Chromosome 5"/>
</dbReference>
<dbReference type="SMART" id="SM00430">
    <property type="entry name" value="HOLI"/>
    <property type="match status" value="1"/>
</dbReference>
<dbReference type="FunFam" id="1.10.565.10:FF:000031">
    <property type="entry name" value="Nuclear receptor subfamily 0 group B member 1"/>
    <property type="match status" value="1"/>
</dbReference>
<dbReference type="Pfam" id="PF00104">
    <property type="entry name" value="Hormone_recep"/>
    <property type="match status" value="1"/>
</dbReference>
<evidence type="ECO:0000256" key="6">
    <source>
        <dbReference type="ARBA" id="ARBA00023170"/>
    </source>
</evidence>
<keyword evidence="7" id="KW-0539">Nucleus</keyword>
<evidence type="ECO:0000313" key="9">
    <source>
        <dbReference type="EMBL" id="KAG8444845.1"/>
    </source>
</evidence>
<keyword evidence="6" id="KW-0675">Receptor</keyword>
<gene>
    <name evidence="9" type="ORF">GDO86_009847</name>
</gene>
<dbReference type="AlphaFoldDB" id="A0A8T2JHX0"/>
<dbReference type="GO" id="GO:0005737">
    <property type="term" value="C:cytoplasm"/>
    <property type="evidence" value="ECO:0007669"/>
    <property type="project" value="UniProtKB-SubCell"/>
</dbReference>
<evidence type="ECO:0000313" key="10">
    <source>
        <dbReference type="Proteomes" id="UP000812440"/>
    </source>
</evidence>
<evidence type="ECO:0000256" key="2">
    <source>
        <dbReference type="ARBA" id="ARBA00004496"/>
    </source>
</evidence>
<keyword evidence="3" id="KW-0963">Cytoplasm</keyword>
<dbReference type="SUPFAM" id="SSF48508">
    <property type="entry name" value="Nuclear receptor ligand-binding domain"/>
    <property type="match status" value="1"/>
</dbReference>
<dbReference type="GO" id="GO:0005634">
    <property type="term" value="C:nucleus"/>
    <property type="evidence" value="ECO:0007669"/>
    <property type="project" value="UniProtKB-SubCell"/>
</dbReference>
<dbReference type="GO" id="GO:0003714">
    <property type="term" value="F:transcription corepressor activity"/>
    <property type="evidence" value="ECO:0007669"/>
    <property type="project" value="TreeGrafter"/>
</dbReference>
<dbReference type="EMBL" id="JAACNH010000004">
    <property type="protein sequence ID" value="KAG8444845.1"/>
    <property type="molecule type" value="Genomic_DNA"/>
</dbReference>
<proteinExistence type="predicted"/>
<evidence type="ECO:0000259" key="8">
    <source>
        <dbReference type="PROSITE" id="PS51843"/>
    </source>
</evidence>
<reference evidence="9" key="1">
    <citation type="thesis" date="2020" institute="ProQuest LLC" country="789 East Eisenhower Parkway, Ann Arbor, MI, USA">
        <title>Comparative Genomics and Chromosome Evolution.</title>
        <authorList>
            <person name="Mudd A.B."/>
        </authorList>
    </citation>
    <scope>NUCLEOTIDE SEQUENCE</scope>
    <source>
        <strain evidence="9">Female2</strain>
        <tissue evidence="9">Blood</tissue>
    </source>
</reference>
<dbReference type="InterPro" id="IPR000536">
    <property type="entry name" value="Nucl_hrmn_rcpt_lig-bd"/>
</dbReference>
<dbReference type="GO" id="GO:0000122">
    <property type="term" value="P:negative regulation of transcription by RNA polymerase II"/>
    <property type="evidence" value="ECO:0007669"/>
    <property type="project" value="TreeGrafter"/>
</dbReference>
<evidence type="ECO:0000256" key="7">
    <source>
        <dbReference type="ARBA" id="ARBA00023242"/>
    </source>
</evidence>
<comment type="caution">
    <text evidence="9">The sequence shown here is derived from an EMBL/GenBank/DDBJ whole genome shotgun (WGS) entry which is preliminary data.</text>
</comment>
<sequence>MAYISEQQGKCQCNKDPVNSILFQMLNSGLNTETTRSLQSNHSLICSLDKGCPCESNRKVLLKSPEVTCKKASEVLLKTVAFIRNVPSFYQLPQDDQILLVQNCWAPLFVLGLAQERVDFELQEHFVPSLLKKILLNQCENVGDVALKSDGGVPITEVQRIQRFLYKFWSLDICTKEYAYLKGMLLFNSDISGMKYSHYVHRLQLEAQYTLMEFTSMMHSQNSIRFMWMLEAIDSVKQIDPKFITKLFFKPISGEINLEELLLETLFVK</sequence>
<evidence type="ECO:0000256" key="1">
    <source>
        <dbReference type="ARBA" id="ARBA00004123"/>
    </source>
</evidence>
<accession>A0A8T2JHX0</accession>
<dbReference type="Gene3D" id="1.10.565.10">
    <property type="entry name" value="Retinoid X Receptor"/>
    <property type="match status" value="1"/>
</dbReference>